<protein>
    <submittedName>
        <fullName evidence="1">12956_t:CDS:1</fullName>
    </submittedName>
</protein>
<dbReference type="AlphaFoldDB" id="A0A9N9KKC8"/>
<comment type="caution">
    <text evidence="1">The sequence shown here is derived from an EMBL/GenBank/DDBJ whole genome shotgun (WGS) entry which is preliminary data.</text>
</comment>
<keyword evidence="2" id="KW-1185">Reference proteome</keyword>
<name>A0A9N9KKC8_9GLOM</name>
<gene>
    <name evidence="1" type="ORF">CPELLU_LOCUS20750</name>
</gene>
<accession>A0A9N9KKC8</accession>
<organism evidence="1 2">
    <name type="scientific">Cetraspora pellucida</name>
    <dbReference type="NCBI Taxonomy" id="1433469"/>
    <lineage>
        <taxon>Eukaryota</taxon>
        <taxon>Fungi</taxon>
        <taxon>Fungi incertae sedis</taxon>
        <taxon>Mucoromycota</taxon>
        <taxon>Glomeromycotina</taxon>
        <taxon>Glomeromycetes</taxon>
        <taxon>Diversisporales</taxon>
        <taxon>Gigasporaceae</taxon>
        <taxon>Cetraspora</taxon>
    </lineage>
</organism>
<dbReference type="Proteomes" id="UP000789759">
    <property type="component" value="Unassembled WGS sequence"/>
</dbReference>
<proteinExistence type="predicted"/>
<reference evidence="1" key="1">
    <citation type="submission" date="2021-06" db="EMBL/GenBank/DDBJ databases">
        <authorList>
            <person name="Kallberg Y."/>
            <person name="Tangrot J."/>
            <person name="Rosling A."/>
        </authorList>
    </citation>
    <scope>NUCLEOTIDE SEQUENCE</scope>
    <source>
        <strain evidence="1">FL966</strain>
    </source>
</reference>
<sequence>PSIDSDSMDPIDHRFKLDPVNGSELDLDLQIHFAEHYNQILC</sequence>
<evidence type="ECO:0000313" key="1">
    <source>
        <dbReference type="EMBL" id="CAG8831559.1"/>
    </source>
</evidence>
<dbReference type="EMBL" id="CAJVQA010066455">
    <property type="protein sequence ID" value="CAG8831559.1"/>
    <property type="molecule type" value="Genomic_DNA"/>
</dbReference>
<feature type="non-terminal residue" evidence="1">
    <location>
        <position position="42"/>
    </location>
</feature>
<evidence type="ECO:0000313" key="2">
    <source>
        <dbReference type="Proteomes" id="UP000789759"/>
    </source>
</evidence>